<dbReference type="RefSeq" id="WP_104004718.1">
    <property type="nucleotide sequence ID" value="NZ_FNVQ01000004.1"/>
</dbReference>
<evidence type="ECO:0000256" key="1">
    <source>
        <dbReference type="ARBA" id="ARBA00010554"/>
    </source>
</evidence>
<dbReference type="Pfam" id="PF02641">
    <property type="entry name" value="DUF190"/>
    <property type="match status" value="1"/>
</dbReference>
<keyword evidence="3" id="KW-1185">Reference proteome</keyword>
<organism evidence="2 3">
    <name type="scientific">Marinobacterium lutimaris</name>
    <dbReference type="NCBI Taxonomy" id="568106"/>
    <lineage>
        <taxon>Bacteria</taxon>
        <taxon>Pseudomonadati</taxon>
        <taxon>Pseudomonadota</taxon>
        <taxon>Gammaproteobacteria</taxon>
        <taxon>Oceanospirillales</taxon>
        <taxon>Oceanospirillaceae</taxon>
        <taxon>Marinobacterium</taxon>
    </lineage>
</organism>
<name>A0A1H6CYV8_9GAMM</name>
<comment type="similarity">
    <text evidence="1">Belongs to the UPF0166 family.</text>
</comment>
<gene>
    <name evidence="2" type="ORF">SAMN05444390_104351</name>
</gene>
<sequence>MDGYQLTFYTQQDRQHEGRGVAQWVMDEALKLGVRGATMNASVEGIGHDGKSHMVNMFDLSEQPIQVTIVAEAQACDALLEHFKDRGLNLFYTRMPVSFGYL</sequence>
<dbReference type="Gene3D" id="3.30.70.120">
    <property type="match status" value="1"/>
</dbReference>
<dbReference type="InterPro" id="IPR011322">
    <property type="entry name" value="N-reg_PII-like_a/b"/>
</dbReference>
<accession>A0A1H6CYV8</accession>
<dbReference type="AlphaFoldDB" id="A0A1H6CYV8"/>
<proteinExistence type="inferred from homology"/>
<dbReference type="InterPro" id="IPR015867">
    <property type="entry name" value="N-reg_PII/ATP_PRibTrfase_C"/>
</dbReference>
<evidence type="ECO:0000313" key="2">
    <source>
        <dbReference type="EMBL" id="SEG78222.1"/>
    </source>
</evidence>
<dbReference type="EMBL" id="FNVQ01000004">
    <property type="protein sequence ID" value="SEG78222.1"/>
    <property type="molecule type" value="Genomic_DNA"/>
</dbReference>
<dbReference type="Proteomes" id="UP000236745">
    <property type="component" value="Unassembled WGS sequence"/>
</dbReference>
<reference evidence="2 3" key="1">
    <citation type="submission" date="2016-10" db="EMBL/GenBank/DDBJ databases">
        <authorList>
            <person name="de Groot N.N."/>
        </authorList>
    </citation>
    <scope>NUCLEOTIDE SEQUENCE [LARGE SCALE GENOMIC DNA]</scope>
    <source>
        <strain evidence="2 3">DSM 22012</strain>
    </source>
</reference>
<evidence type="ECO:0000313" key="3">
    <source>
        <dbReference type="Proteomes" id="UP000236745"/>
    </source>
</evidence>
<dbReference type="InterPro" id="IPR003793">
    <property type="entry name" value="UPF0166"/>
</dbReference>
<dbReference type="SUPFAM" id="SSF54913">
    <property type="entry name" value="GlnB-like"/>
    <property type="match status" value="1"/>
</dbReference>
<protein>
    <submittedName>
        <fullName evidence="2">PII-like signaling protein</fullName>
    </submittedName>
</protein>
<dbReference type="OrthoDB" id="5339790at2"/>